<gene>
    <name evidence="2" type="ORF">RDB_LOCUS113550</name>
</gene>
<dbReference type="InterPro" id="IPR012334">
    <property type="entry name" value="Pectin_lyas_fold"/>
</dbReference>
<dbReference type="EMBL" id="CAJMWZ010006176">
    <property type="protein sequence ID" value="CAE6517097.1"/>
    <property type="molecule type" value="Genomic_DNA"/>
</dbReference>
<organism evidence="2 3">
    <name type="scientific">Rhizoctonia solani</name>
    <dbReference type="NCBI Taxonomy" id="456999"/>
    <lineage>
        <taxon>Eukaryota</taxon>
        <taxon>Fungi</taxon>
        <taxon>Dikarya</taxon>
        <taxon>Basidiomycota</taxon>
        <taxon>Agaricomycotina</taxon>
        <taxon>Agaricomycetes</taxon>
        <taxon>Cantharellales</taxon>
        <taxon>Ceratobasidiaceae</taxon>
        <taxon>Rhizoctonia</taxon>
    </lineage>
</organism>
<dbReference type="Gene3D" id="2.160.20.10">
    <property type="entry name" value="Single-stranded right-handed beta-helix, Pectin lyase-like"/>
    <property type="match status" value="1"/>
</dbReference>
<feature type="chain" id="PRO_5034292252" description="Pectate lyase" evidence="1">
    <location>
        <begin position="20"/>
        <end position="135"/>
    </location>
</feature>
<evidence type="ECO:0000313" key="2">
    <source>
        <dbReference type="EMBL" id="CAE6517097.1"/>
    </source>
</evidence>
<dbReference type="SUPFAM" id="SSF51126">
    <property type="entry name" value="Pectin lyase-like"/>
    <property type="match status" value="1"/>
</dbReference>
<sequence length="135" mass="13935">MFVLTSLAAMLVASQGVLAVDGPFGFASGTTGGGFAAEAIPTSTTQLKIWLADNTARTILLNRTYDFTDTEGAATEAGCKPWHCSRNPQLVINGKTNACSSSAPKVMVTYKNAGTKGLAVGSNKTILGKGTSGWM</sequence>
<evidence type="ECO:0000313" key="3">
    <source>
        <dbReference type="Proteomes" id="UP000663850"/>
    </source>
</evidence>
<evidence type="ECO:0000256" key="1">
    <source>
        <dbReference type="SAM" id="SignalP"/>
    </source>
</evidence>
<protein>
    <recommendedName>
        <fullName evidence="4">Pectate lyase</fullName>
    </recommendedName>
</protein>
<keyword evidence="1" id="KW-0732">Signal</keyword>
<dbReference type="AlphaFoldDB" id="A0A8H3D830"/>
<dbReference type="InterPro" id="IPR011050">
    <property type="entry name" value="Pectin_lyase_fold/virulence"/>
</dbReference>
<accession>A0A8H3D830</accession>
<name>A0A8H3D830_9AGAM</name>
<reference evidence="2" key="1">
    <citation type="submission" date="2021-01" db="EMBL/GenBank/DDBJ databases">
        <authorList>
            <person name="Kaushik A."/>
        </authorList>
    </citation>
    <scope>NUCLEOTIDE SEQUENCE</scope>
    <source>
        <strain evidence="2">Type strain: AG8-Rh-89/</strain>
    </source>
</reference>
<feature type="signal peptide" evidence="1">
    <location>
        <begin position="1"/>
        <end position="19"/>
    </location>
</feature>
<evidence type="ECO:0008006" key="4">
    <source>
        <dbReference type="Google" id="ProtNLM"/>
    </source>
</evidence>
<proteinExistence type="predicted"/>
<dbReference type="Proteomes" id="UP000663850">
    <property type="component" value="Unassembled WGS sequence"/>
</dbReference>
<comment type="caution">
    <text evidence="2">The sequence shown here is derived from an EMBL/GenBank/DDBJ whole genome shotgun (WGS) entry which is preliminary data.</text>
</comment>